<evidence type="ECO:0000313" key="3">
    <source>
        <dbReference type="Proteomes" id="UP000410492"/>
    </source>
</evidence>
<name>A0A653C494_CALMS</name>
<dbReference type="EMBL" id="CAACVG010006954">
    <property type="protein sequence ID" value="VEN42741.1"/>
    <property type="molecule type" value="Genomic_DNA"/>
</dbReference>
<dbReference type="OrthoDB" id="6744131at2759"/>
<gene>
    <name evidence="2" type="ORF">CALMAC_LOCUS6124</name>
</gene>
<evidence type="ECO:0000256" key="1">
    <source>
        <dbReference type="SAM" id="MobiDB-lite"/>
    </source>
</evidence>
<proteinExistence type="predicted"/>
<keyword evidence="3" id="KW-1185">Reference proteome</keyword>
<feature type="non-terminal residue" evidence="2">
    <location>
        <position position="124"/>
    </location>
</feature>
<accession>A0A653C494</accession>
<protein>
    <submittedName>
        <fullName evidence="2">Uncharacterized protein</fullName>
    </submittedName>
</protein>
<organism evidence="2 3">
    <name type="scientific">Callosobruchus maculatus</name>
    <name type="common">Southern cowpea weevil</name>
    <name type="synonym">Pulse bruchid</name>
    <dbReference type="NCBI Taxonomy" id="64391"/>
    <lineage>
        <taxon>Eukaryota</taxon>
        <taxon>Metazoa</taxon>
        <taxon>Ecdysozoa</taxon>
        <taxon>Arthropoda</taxon>
        <taxon>Hexapoda</taxon>
        <taxon>Insecta</taxon>
        <taxon>Pterygota</taxon>
        <taxon>Neoptera</taxon>
        <taxon>Endopterygota</taxon>
        <taxon>Coleoptera</taxon>
        <taxon>Polyphaga</taxon>
        <taxon>Cucujiformia</taxon>
        <taxon>Chrysomeloidea</taxon>
        <taxon>Chrysomelidae</taxon>
        <taxon>Bruchinae</taxon>
        <taxon>Bruchini</taxon>
        <taxon>Callosobruchus</taxon>
    </lineage>
</organism>
<evidence type="ECO:0000313" key="2">
    <source>
        <dbReference type="EMBL" id="VEN42741.1"/>
    </source>
</evidence>
<dbReference type="AlphaFoldDB" id="A0A653C494"/>
<feature type="region of interest" description="Disordered" evidence="1">
    <location>
        <begin position="27"/>
        <end position="63"/>
    </location>
</feature>
<reference evidence="2 3" key="1">
    <citation type="submission" date="2019-01" db="EMBL/GenBank/DDBJ databases">
        <authorList>
            <person name="Sayadi A."/>
        </authorList>
    </citation>
    <scope>NUCLEOTIDE SEQUENCE [LARGE SCALE GENOMIC DNA]</scope>
</reference>
<sequence length="124" mass="13696">MFQLFVAGASKKREVVQVTQVLTANKLSPRTQAHTAAENKKNATLHPSPSTADKSRRKESKQIITKVPFARRKSSSITERKFDEAYTGYGLSTITDSLLVVTVSGERATIAVRGYLRVPYRVVG</sequence>
<dbReference type="Proteomes" id="UP000410492">
    <property type="component" value="Unassembled WGS sequence"/>
</dbReference>